<dbReference type="SUPFAM" id="SSF54495">
    <property type="entry name" value="UBC-like"/>
    <property type="match status" value="2"/>
</dbReference>
<dbReference type="InterPro" id="IPR000608">
    <property type="entry name" value="UBC"/>
</dbReference>
<accession>A0A2V3J2A5</accession>
<comment type="caution">
    <text evidence="2">The sequence shown here is derived from an EMBL/GenBank/DDBJ whole genome shotgun (WGS) entry which is preliminary data.</text>
</comment>
<dbReference type="SMART" id="SM00212">
    <property type="entry name" value="UBCc"/>
    <property type="match status" value="2"/>
</dbReference>
<keyword evidence="3" id="KW-1185">Reference proteome</keyword>
<dbReference type="OrthoDB" id="47801at2759"/>
<name>A0A2V3J2A5_9FLOR</name>
<organism evidence="2 3">
    <name type="scientific">Gracilariopsis chorda</name>
    <dbReference type="NCBI Taxonomy" id="448386"/>
    <lineage>
        <taxon>Eukaryota</taxon>
        <taxon>Rhodophyta</taxon>
        <taxon>Florideophyceae</taxon>
        <taxon>Rhodymeniophycidae</taxon>
        <taxon>Gracilariales</taxon>
        <taxon>Gracilariaceae</taxon>
        <taxon>Gracilariopsis</taxon>
    </lineage>
</organism>
<evidence type="ECO:0000313" key="2">
    <source>
        <dbReference type="EMBL" id="PXF48524.1"/>
    </source>
</evidence>
<dbReference type="Proteomes" id="UP000247409">
    <property type="component" value="Unassembled WGS sequence"/>
</dbReference>
<reference evidence="2 3" key="1">
    <citation type="journal article" date="2018" name="Mol. Biol. Evol.">
        <title>Analysis of the draft genome of the red seaweed Gracilariopsis chorda provides insights into genome size evolution in Rhodophyta.</title>
        <authorList>
            <person name="Lee J."/>
            <person name="Yang E.C."/>
            <person name="Graf L."/>
            <person name="Yang J.H."/>
            <person name="Qiu H."/>
            <person name="Zel Zion U."/>
            <person name="Chan C.X."/>
            <person name="Stephens T.G."/>
            <person name="Weber A.P.M."/>
            <person name="Boo G.H."/>
            <person name="Boo S.M."/>
            <person name="Kim K.M."/>
            <person name="Shin Y."/>
            <person name="Jung M."/>
            <person name="Lee S.J."/>
            <person name="Yim H.S."/>
            <person name="Lee J.H."/>
            <person name="Bhattacharya D."/>
            <person name="Yoon H.S."/>
        </authorList>
    </citation>
    <scope>NUCLEOTIDE SEQUENCE [LARGE SCALE GENOMIC DNA]</scope>
    <source>
        <strain evidence="2 3">SKKU-2015</strain>
        <tissue evidence="2">Whole body</tissue>
    </source>
</reference>
<dbReference type="Gene3D" id="3.10.110.10">
    <property type="entry name" value="Ubiquitin Conjugating Enzyme"/>
    <property type="match status" value="2"/>
</dbReference>
<proteinExistence type="predicted"/>
<dbReference type="InterPro" id="IPR016135">
    <property type="entry name" value="UBQ-conjugating_enzyme/RWD"/>
</dbReference>
<dbReference type="CDD" id="cd23809">
    <property type="entry name" value="UBCc_UBE2Z"/>
    <property type="match status" value="1"/>
</dbReference>
<sequence>MRLQRPFNTVTPSASRPPNSGVLRIQHELNTLMRDPVPFIYVYADESNITKISALVIGPLETPYAGGFFRFDMRVGSEYPMKAPTVILQTTDGGRVRFNPNLYNDGKVCLSILGTWTGPAWSSAESLSSVLLSIQSLMCPQPYHNEPGYETRDDKPAKAAYNDYLRYETLRVAVVGTLKHTSHAKQFPDVCERLFLLWHDMYMATATDLMQRLEGKTYKDAFSSSKGTYNLRPIIDALKSLKKKIMERMECLEKPQEDSSSSSDNVKSSLIYAVDRLQDEHRILSRNPHPGGSASPRDPNSPFVWDATILGPNNTPWEGGFFALELRFSYQHPYRPPFAKFTSKMHHPNITRDGIPALDLIQTRWNPNTRVGTILDALQEMLKSPSSVYPVNVEVASQYRQNVRDYERKVRRLAADGC</sequence>
<dbReference type="AlphaFoldDB" id="A0A2V3J2A5"/>
<dbReference type="PROSITE" id="PS50127">
    <property type="entry name" value="UBC_2"/>
    <property type="match status" value="2"/>
</dbReference>
<evidence type="ECO:0000259" key="1">
    <source>
        <dbReference type="PROSITE" id="PS50127"/>
    </source>
</evidence>
<feature type="domain" description="UBC core" evidence="1">
    <location>
        <begin position="272"/>
        <end position="418"/>
    </location>
</feature>
<dbReference type="STRING" id="448386.A0A2V3J2A5"/>
<gene>
    <name evidence="2" type="ORF">BWQ96_01693</name>
</gene>
<protein>
    <submittedName>
        <fullName evidence="2">Ubiquitin-conjugating enzyme E2 Z</fullName>
    </submittedName>
</protein>
<dbReference type="EMBL" id="NBIV01000013">
    <property type="protein sequence ID" value="PXF48524.1"/>
    <property type="molecule type" value="Genomic_DNA"/>
</dbReference>
<feature type="domain" description="UBC core" evidence="1">
    <location>
        <begin position="20"/>
        <end position="174"/>
    </location>
</feature>
<evidence type="ECO:0000313" key="3">
    <source>
        <dbReference type="Proteomes" id="UP000247409"/>
    </source>
</evidence>
<dbReference type="PANTHER" id="PTHR24067">
    <property type="entry name" value="UBIQUITIN-CONJUGATING ENZYME E2"/>
    <property type="match status" value="1"/>
</dbReference>
<dbReference type="Pfam" id="PF00179">
    <property type="entry name" value="UQ_con"/>
    <property type="match status" value="2"/>
</dbReference>
<dbReference type="InterPro" id="IPR050113">
    <property type="entry name" value="Ub_conjugating_enzyme"/>
</dbReference>